<gene>
    <name evidence="1" type="ORF">GE061_001653</name>
</gene>
<name>A0A6A4K984_APOLU</name>
<dbReference type="EMBL" id="WIXP02000001">
    <property type="protein sequence ID" value="KAF6217299.1"/>
    <property type="molecule type" value="Genomic_DNA"/>
</dbReference>
<evidence type="ECO:0000313" key="2">
    <source>
        <dbReference type="Proteomes" id="UP000466442"/>
    </source>
</evidence>
<comment type="caution">
    <text evidence="1">The sequence shown here is derived from an EMBL/GenBank/DDBJ whole genome shotgun (WGS) entry which is preliminary data.</text>
</comment>
<dbReference type="Proteomes" id="UP000466442">
    <property type="component" value="Linkage Group LG1"/>
</dbReference>
<reference evidence="1" key="1">
    <citation type="journal article" date="2021" name="Mol. Ecol. Resour.">
        <title>Apolygus lucorum genome provides insights into omnivorousness and mesophyll feeding.</title>
        <authorList>
            <person name="Liu Y."/>
            <person name="Liu H."/>
            <person name="Wang H."/>
            <person name="Huang T."/>
            <person name="Liu B."/>
            <person name="Yang B."/>
            <person name="Yin L."/>
            <person name="Li B."/>
            <person name="Zhang Y."/>
            <person name="Zhang S."/>
            <person name="Jiang F."/>
            <person name="Zhang X."/>
            <person name="Ren Y."/>
            <person name="Wang B."/>
            <person name="Wang S."/>
            <person name="Lu Y."/>
            <person name="Wu K."/>
            <person name="Fan W."/>
            <person name="Wang G."/>
        </authorList>
    </citation>
    <scope>NUCLEOTIDE SEQUENCE</scope>
    <source>
        <strain evidence="1">12Hb</strain>
    </source>
</reference>
<organism evidence="1 2">
    <name type="scientific">Apolygus lucorum</name>
    <name type="common">Small green plant bug</name>
    <name type="synonym">Lygocoris lucorum</name>
    <dbReference type="NCBI Taxonomy" id="248454"/>
    <lineage>
        <taxon>Eukaryota</taxon>
        <taxon>Metazoa</taxon>
        <taxon>Ecdysozoa</taxon>
        <taxon>Arthropoda</taxon>
        <taxon>Hexapoda</taxon>
        <taxon>Insecta</taxon>
        <taxon>Pterygota</taxon>
        <taxon>Neoptera</taxon>
        <taxon>Paraneoptera</taxon>
        <taxon>Hemiptera</taxon>
        <taxon>Heteroptera</taxon>
        <taxon>Panheteroptera</taxon>
        <taxon>Cimicomorpha</taxon>
        <taxon>Miridae</taxon>
        <taxon>Mirini</taxon>
        <taxon>Apolygus</taxon>
    </lineage>
</organism>
<dbReference type="AlphaFoldDB" id="A0A6A4K984"/>
<proteinExistence type="predicted"/>
<accession>A0A6A4K984</accession>
<protein>
    <submittedName>
        <fullName evidence="1">Uncharacterized protein</fullName>
    </submittedName>
</protein>
<sequence>MRFGFVISALAALLLVCYAHAFPEPGEEYNTNADGETTIKKTWDSEDGRHSLQVHGIYKQPPPWSHPGVGPSTQNGGFRITHRWR</sequence>
<keyword evidence="2" id="KW-1185">Reference proteome</keyword>
<evidence type="ECO:0000313" key="1">
    <source>
        <dbReference type="EMBL" id="KAF6217299.1"/>
    </source>
</evidence>